<proteinExistence type="predicted"/>
<evidence type="ECO:0000256" key="1">
    <source>
        <dbReference type="SAM" id="MobiDB-lite"/>
    </source>
</evidence>
<reference evidence="2" key="1">
    <citation type="submission" date="2021-02" db="EMBL/GenBank/DDBJ databases">
        <authorList>
            <person name="Dougan E. K."/>
            <person name="Rhodes N."/>
            <person name="Thang M."/>
            <person name="Chan C."/>
        </authorList>
    </citation>
    <scope>NUCLEOTIDE SEQUENCE</scope>
</reference>
<comment type="caution">
    <text evidence="2">The sequence shown here is derived from an EMBL/GenBank/DDBJ whole genome shotgun (WGS) entry which is preliminary data.</text>
</comment>
<sequence length="615" mass="67772">VSDALGGETFANVCADCGAVRELPFDLRANFVCADSGLECSEQLWPNVCVTCQETRMCPFSIEDGFICGPCSGNHSVDQDGKRFELGPLPEAPTVDETDSDDDGFDAETREAIRKDNERTQLLWKVLIQGTSLPEAAQLFLDQGHQPPDEKELLDLRTNTLAHFRKKTVSSRMMAKTSLKNKNKKGVTKRWLNNEQVTVSKKDKYAGRSSSRFHSVKGLEMLILRKQLPVPSALEADGMMQDRTEVETLFFEVCRKLERRPARGQSWSEEIGLETTEDGGDKPAGDGSCDEGAGRFLRAGSSAGHLSNGWVGDASAQGGSGLSDAGSLPTATPLSSCHGKDYWTESKVKQAAEFGVKLWQEGDRWRLLMSMAGLDDLLPEVAMKHFCTWLTKRLGDFKEANGPGPLRRCSAEIDFSNNGMSDESLWMLLESLAQFEVQAAVLKLYKNRISSPGVLALCEFIRNNKRAGPVHEIHISHNEVDDEAAIELCRTMKELKPRYPPRRAIEGMEGTHLVPVWVRLNQNKIRDPALVLKNLLAEGITSCAARSGCTPGKCSRSECPVLHLYLFTDQALPEKSSQDEDGKDDLQDSGEGFSEPKGQKKRSRNKKGGGDEVSA</sequence>
<evidence type="ECO:0000313" key="3">
    <source>
        <dbReference type="Proteomes" id="UP000626109"/>
    </source>
</evidence>
<evidence type="ECO:0000313" key="2">
    <source>
        <dbReference type="EMBL" id="CAE8662423.1"/>
    </source>
</evidence>
<dbReference type="SUPFAM" id="SSF52047">
    <property type="entry name" value="RNI-like"/>
    <property type="match status" value="1"/>
</dbReference>
<name>A0A813J2J7_POLGL</name>
<feature type="region of interest" description="Disordered" evidence="1">
    <location>
        <begin position="573"/>
        <end position="615"/>
    </location>
</feature>
<dbReference type="Gene3D" id="3.80.10.10">
    <property type="entry name" value="Ribonuclease Inhibitor"/>
    <property type="match status" value="1"/>
</dbReference>
<dbReference type="EMBL" id="CAJNNW010018153">
    <property type="protein sequence ID" value="CAE8662423.1"/>
    <property type="molecule type" value="Genomic_DNA"/>
</dbReference>
<dbReference type="InterPro" id="IPR032675">
    <property type="entry name" value="LRR_dom_sf"/>
</dbReference>
<protein>
    <submittedName>
        <fullName evidence="2">Uncharacterized protein</fullName>
    </submittedName>
</protein>
<accession>A0A813J2J7</accession>
<gene>
    <name evidence="2" type="ORF">PGLA2088_LOCUS14867</name>
</gene>
<feature type="compositionally biased region" description="Basic and acidic residues" evidence="1">
    <location>
        <begin position="576"/>
        <end position="586"/>
    </location>
</feature>
<dbReference type="Proteomes" id="UP000626109">
    <property type="component" value="Unassembled WGS sequence"/>
</dbReference>
<feature type="region of interest" description="Disordered" evidence="1">
    <location>
        <begin position="264"/>
        <end position="293"/>
    </location>
</feature>
<organism evidence="2 3">
    <name type="scientific">Polarella glacialis</name>
    <name type="common">Dinoflagellate</name>
    <dbReference type="NCBI Taxonomy" id="89957"/>
    <lineage>
        <taxon>Eukaryota</taxon>
        <taxon>Sar</taxon>
        <taxon>Alveolata</taxon>
        <taxon>Dinophyceae</taxon>
        <taxon>Suessiales</taxon>
        <taxon>Suessiaceae</taxon>
        <taxon>Polarella</taxon>
    </lineage>
</organism>
<feature type="non-terminal residue" evidence="2">
    <location>
        <position position="1"/>
    </location>
</feature>
<dbReference type="AlphaFoldDB" id="A0A813J2J7"/>